<gene>
    <name evidence="1" type="ORF">HHL28_06235</name>
</gene>
<dbReference type="KEGG" id="acru:HHL28_06235"/>
<evidence type="ECO:0000313" key="2">
    <source>
        <dbReference type="Proteomes" id="UP000501891"/>
    </source>
</evidence>
<proteinExistence type="predicted"/>
<dbReference type="Gene3D" id="3.40.50.150">
    <property type="entry name" value="Vaccinia Virus protein VP39"/>
    <property type="match status" value="1"/>
</dbReference>
<evidence type="ECO:0000313" key="1">
    <source>
        <dbReference type="EMBL" id="QJE72742.1"/>
    </source>
</evidence>
<dbReference type="Proteomes" id="UP000501891">
    <property type="component" value="Chromosome"/>
</dbReference>
<sequence length="215" mass="23975">MGIFNEGVPRDHVDWMRRTFGLGHFVETGTYHGDTAAWAAGLFGQVTTIEAQPALHRQAKERHAGTANIDFRLGDTRTVLSDLVPTLTSPALFWLDAHWSALDTAGEGDECPVLEELAIINASPLPHVVLVDDARCFLAPPHVPHDPAQWPDIVTLYKALQADKRRYACTGFDVVFGIPAEHAATFIEDWRRNRASKQKIKRRKTLGQHLRKLIG</sequence>
<accession>A0A858R621</accession>
<dbReference type="EMBL" id="CP051775">
    <property type="protein sequence ID" value="QJE72742.1"/>
    <property type="molecule type" value="Genomic_DNA"/>
</dbReference>
<dbReference type="SUPFAM" id="SSF53335">
    <property type="entry name" value="S-adenosyl-L-methionine-dependent methyltransferases"/>
    <property type="match status" value="1"/>
</dbReference>
<dbReference type="AlphaFoldDB" id="A0A858R621"/>
<keyword evidence="2" id="KW-1185">Reference proteome</keyword>
<reference evidence="1" key="1">
    <citation type="submission" date="2020-04" db="EMBL/GenBank/DDBJ databases">
        <title>A desert anoxygenic phototrophic bacterium fixes CO2 using RubisCO under aerobic conditions.</title>
        <authorList>
            <person name="Tang K."/>
        </authorList>
    </citation>
    <scope>NUCLEOTIDE SEQUENCE [LARGE SCALE GENOMIC DNA]</scope>
    <source>
        <strain evidence="1">MIMtkB3</strain>
    </source>
</reference>
<organism evidence="1 2">
    <name type="scientific">Aerophototrophica crusticola</name>
    <dbReference type="NCBI Taxonomy" id="1709002"/>
    <lineage>
        <taxon>Bacteria</taxon>
        <taxon>Pseudomonadati</taxon>
        <taxon>Pseudomonadota</taxon>
        <taxon>Alphaproteobacteria</taxon>
        <taxon>Rhodospirillales</taxon>
        <taxon>Rhodospirillaceae</taxon>
        <taxon>Aerophototrophica</taxon>
    </lineage>
</organism>
<evidence type="ECO:0008006" key="3">
    <source>
        <dbReference type="Google" id="ProtNLM"/>
    </source>
</evidence>
<name>A0A858R621_9PROT</name>
<protein>
    <recommendedName>
        <fullName evidence="3">Class I SAM-dependent methyltransferase</fullName>
    </recommendedName>
</protein>
<dbReference type="InterPro" id="IPR029063">
    <property type="entry name" value="SAM-dependent_MTases_sf"/>
</dbReference>